<evidence type="ECO:0000313" key="1">
    <source>
        <dbReference type="EMBL" id="MFC3527873.1"/>
    </source>
</evidence>
<name>A0ABV7R181_9RHOB</name>
<keyword evidence="2" id="KW-1185">Reference proteome</keyword>
<dbReference type="RefSeq" id="WP_377743449.1">
    <property type="nucleotide sequence ID" value="NZ_JBHRXJ010000004.1"/>
</dbReference>
<comment type="caution">
    <text evidence="1">The sequence shown here is derived from an EMBL/GenBank/DDBJ whole genome shotgun (WGS) entry which is preliminary data.</text>
</comment>
<dbReference type="EMBL" id="JBHRXJ010000004">
    <property type="protein sequence ID" value="MFC3527873.1"/>
    <property type="molecule type" value="Genomic_DNA"/>
</dbReference>
<accession>A0ABV7R181</accession>
<reference evidence="2" key="1">
    <citation type="journal article" date="2019" name="Int. J. Syst. Evol. Microbiol.">
        <title>The Global Catalogue of Microorganisms (GCM) 10K type strain sequencing project: providing services to taxonomists for standard genome sequencing and annotation.</title>
        <authorList>
            <consortium name="The Broad Institute Genomics Platform"/>
            <consortium name="The Broad Institute Genome Sequencing Center for Infectious Disease"/>
            <person name="Wu L."/>
            <person name="Ma J."/>
        </authorList>
    </citation>
    <scope>NUCLEOTIDE SEQUENCE [LARGE SCALE GENOMIC DNA]</scope>
    <source>
        <strain evidence="2">KCTC 42899</strain>
    </source>
</reference>
<organism evidence="1 2">
    <name type="scientific">Paracoccus mangrovi</name>
    <dbReference type="NCBI Taxonomy" id="1715645"/>
    <lineage>
        <taxon>Bacteria</taxon>
        <taxon>Pseudomonadati</taxon>
        <taxon>Pseudomonadota</taxon>
        <taxon>Alphaproteobacteria</taxon>
        <taxon>Rhodobacterales</taxon>
        <taxon>Paracoccaceae</taxon>
        <taxon>Paracoccus</taxon>
    </lineage>
</organism>
<protein>
    <submittedName>
        <fullName evidence="1">Uncharacterized protein</fullName>
    </submittedName>
</protein>
<gene>
    <name evidence="1" type="ORF">ACFOMH_06755</name>
</gene>
<dbReference type="Proteomes" id="UP001595721">
    <property type="component" value="Unassembled WGS sequence"/>
</dbReference>
<evidence type="ECO:0000313" key="2">
    <source>
        <dbReference type="Proteomes" id="UP001595721"/>
    </source>
</evidence>
<proteinExistence type="predicted"/>
<sequence length="88" mass="10006">MPKKKGSSQMAHAKCPMQLDHDELATKTSILEFTEDLLRVRLRTALCNFHDIVASLLLDCPVKLQLLLQRSGGYFKKQFTNMWLVVSG</sequence>